<proteinExistence type="predicted"/>
<dbReference type="InterPro" id="IPR020845">
    <property type="entry name" value="AMP-binding_CS"/>
</dbReference>
<dbReference type="InterPro" id="IPR020806">
    <property type="entry name" value="PKS_PP-bd"/>
</dbReference>
<dbReference type="CDD" id="cd19531">
    <property type="entry name" value="LCL_NRPS-like"/>
    <property type="match status" value="1"/>
</dbReference>
<dbReference type="OrthoDB" id="9757538at2"/>
<dbReference type="GO" id="GO:0072330">
    <property type="term" value="P:monocarboxylic acid biosynthetic process"/>
    <property type="evidence" value="ECO:0007669"/>
    <property type="project" value="UniProtKB-ARBA"/>
</dbReference>
<evidence type="ECO:0000256" key="1">
    <source>
        <dbReference type="ARBA" id="ARBA00001957"/>
    </source>
</evidence>
<dbReference type="FunFam" id="3.40.50.980:FF:000001">
    <property type="entry name" value="Non-ribosomal peptide synthetase"/>
    <property type="match status" value="2"/>
</dbReference>
<organism evidence="5 6">
    <name type="scientific">Dictyobacter aurantiacus</name>
    <dbReference type="NCBI Taxonomy" id="1936993"/>
    <lineage>
        <taxon>Bacteria</taxon>
        <taxon>Bacillati</taxon>
        <taxon>Chloroflexota</taxon>
        <taxon>Ktedonobacteria</taxon>
        <taxon>Ktedonobacterales</taxon>
        <taxon>Dictyobacteraceae</taxon>
        <taxon>Dictyobacter</taxon>
    </lineage>
</organism>
<keyword evidence="2" id="KW-0596">Phosphopantetheine</keyword>
<comment type="caution">
    <text evidence="5">The sequence shown here is derived from an EMBL/GenBank/DDBJ whole genome shotgun (WGS) entry which is preliminary data.</text>
</comment>
<evidence type="ECO:0000313" key="5">
    <source>
        <dbReference type="EMBL" id="GCE07387.1"/>
    </source>
</evidence>
<dbReference type="InterPro" id="IPR009081">
    <property type="entry name" value="PP-bd_ACP"/>
</dbReference>
<dbReference type="FunFam" id="3.30.300.30:FF:000010">
    <property type="entry name" value="Enterobactin synthetase component F"/>
    <property type="match status" value="2"/>
</dbReference>
<dbReference type="GO" id="GO:0005829">
    <property type="term" value="C:cytosol"/>
    <property type="evidence" value="ECO:0007669"/>
    <property type="project" value="TreeGrafter"/>
</dbReference>
<dbReference type="FunFam" id="1.10.1200.10:FF:000016">
    <property type="entry name" value="Non-ribosomal peptide synthase"/>
    <property type="match status" value="2"/>
</dbReference>
<dbReference type="GO" id="GO:0009239">
    <property type="term" value="P:enterobactin biosynthetic process"/>
    <property type="evidence" value="ECO:0007669"/>
    <property type="project" value="TreeGrafter"/>
</dbReference>
<evidence type="ECO:0000313" key="6">
    <source>
        <dbReference type="Proteomes" id="UP000287224"/>
    </source>
</evidence>
<dbReference type="NCBIfam" id="NF003417">
    <property type="entry name" value="PRK04813.1"/>
    <property type="match status" value="2"/>
</dbReference>
<name>A0A401ZKJ1_9CHLR</name>
<dbReference type="Gene3D" id="3.30.559.30">
    <property type="entry name" value="Nonribosomal peptide synthetase, condensation domain"/>
    <property type="match status" value="1"/>
</dbReference>
<sequence length="1721" mass="191168">MQSIEPDATICDDARAVAAYRVMREDSRFKDACLAQLFEAQAARSPDASALWCDGIDVSYQELNERANQLAHALRELGVGPAVRVGICLERSVEMAVGLLGVLKSGGTYVPLDPQYPADRLHFMLEDARPLALVTMERLRDRLGAQEIASIYLDADRSSLAQKSNANPRALATPVDIAYIMYTSGSTGRPKGVMISQRAIANRILWAQCEIPLMPGDSVFQLTSFSFDASAWEFFSPWLAGARVVLVDPARQLDSEYLVRLMIEQRITVSHFIASLLQVLVETPGLEQCTSLRVVLSGGEAVPRALPPRLLARVAVDFYQFYGPTEAAVSVTSWKYKADSGLQNLPIGKAMPGMETYVLDDEMRRVPVGVAGELYLGGVEGLAYGYFERPQLTAERFVPHPYSTHPGARLYRTGDLARYLPDGNLEFLGRVDHQVKVRGIRIETEEIEAALDRLPEVGGAVVLVREDRPGDKRLVAYLIASATLRGSEPLTARQLRQALQTELPQTMIPAAFVWLDAFPLTPNSKIDRRALPAPRWELLDDLNEQQQPATPTERALAEAWCEAFGLPQVSREANFFELGGHSLLATQLISRVRHHLKVNLPVRALFEEPTLAALAARIEALAQEEQRSRRPALRAQGQKGEAPLAYEQEQLWFLAQFDPLSPAYNTTLLLQLEGPLQLEALRDSLNDLLARHESLRTSFHERDGQPFQVVEPALTLELPLLDLSERDEQARRLGYEQACQQEANTPFDLRQAPLLRVRLVRMAPERHTLLLTTHHLIFDGLSQEIFFRELRALYLARTTGAGEPLAPLSVQYSDYARWQRGWLQGEALAEELAFWRQEVAGAATFLDLPTSVPRATAAGTSGVTRLFSLAPELTEQLKSFARQEGCTLYMLLLAGLEVLLSRYSRQEDFLLGMPVHTRQQEEAEGLIGMLVNTLVVRADVQGEPSGRQLLHRVRERLLSAQSHGDLPLEKLVEAVRPERSGGATPLIQVAFAWEEPPPAGWEFGPGLSLRVEPWASHSAKFELTFFAWETPDGIQGMLEYNSVLHDDQSMRQLIEHWRQLLHGLVSQPDCSVQRLDLLTPQERQRQIVDWNQTRRDFPVDACVHDLVEEQARAHPQAPAVSDAHQTLSYQELNERANRLAHYLREQGVGPEVRVGVCLPRSVELVVSLLAIWKAGGAYVPLDPGYPRERLTYMLSEAQAWLVISTAEQQADLPATGVRVLNLSTLSTDLTRYPDSNPAAAASATNLAYVIYTSGSTGAPKGVQVTQRNIVQLVYDPVYTAITPQDRIACASNVAFDALTFEVWAPLTRGTHLVCLNQDTILQPRALARALREHEISILFLTTALGIQVAQQEPDAFNSLRFLMLGGEAIDARAVRTALQDGAARRLLNMYGPTECTTFALFYHVDDVAEGDVTIPIGRPIGNTRAYVLDAHQQLVPPGVVGELYLGGEGLARGYLNQPALTAERFVPDPWSGQDGARLYRTGDLARAREDGALIFVGREDGQVKLRGYRIEIGEIESRLLRHPAVRAATVLLREDQPGEKQLVAYLVAQGEERPALATLRAHVREQLPEYMLPSHFVWLEQLPLTPNGKVDKRALPAPSRQLGETVGEEQRPRTELEEALAIIWSEALGGQRIGREESFFDLGGHSLLAIQLISRVRSRLRIDVPVRALFEYPTLAGFAAALPAYEATPGLANASARLYLRIHKMSPAELEAQLKAKKKKS</sequence>
<dbReference type="InterPro" id="IPR025110">
    <property type="entry name" value="AMP-bd_C"/>
</dbReference>
<dbReference type="RefSeq" id="WP_126598605.1">
    <property type="nucleotide sequence ID" value="NZ_BIFQ01000001.1"/>
</dbReference>
<dbReference type="Gene3D" id="3.30.300.30">
    <property type="match status" value="2"/>
</dbReference>
<protein>
    <recommendedName>
        <fullName evidence="4">Carrier domain-containing protein</fullName>
    </recommendedName>
</protein>
<keyword evidence="6" id="KW-1185">Reference proteome</keyword>
<evidence type="ECO:0000259" key="4">
    <source>
        <dbReference type="PROSITE" id="PS50075"/>
    </source>
</evidence>
<reference evidence="6" key="1">
    <citation type="submission" date="2018-12" db="EMBL/GenBank/DDBJ databases">
        <title>Tengunoibacter tsumagoiensis gen. nov., sp. nov., Dictyobacter kobayashii sp. nov., D. alpinus sp. nov., and D. joshuensis sp. nov. and description of Dictyobacteraceae fam. nov. within the order Ktedonobacterales isolated from Tengu-no-mugimeshi.</title>
        <authorList>
            <person name="Wang C.M."/>
            <person name="Zheng Y."/>
            <person name="Sakai Y."/>
            <person name="Toyoda A."/>
            <person name="Minakuchi Y."/>
            <person name="Abe K."/>
            <person name="Yokota A."/>
            <person name="Yabe S."/>
        </authorList>
    </citation>
    <scope>NUCLEOTIDE SEQUENCE [LARGE SCALE GENOMIC DNA]</scope>
    <source>
        <strain evidence="6">S-27</strain>
    </source>
</reference>
<dbReference type="Gene3D" id="3.30.559.10">
    <property type="entry name" value="Chloramphenicol acetyltransferase-like domain"/>
    <property type="match status" value="1"/>
</dbReference>
<dbReference type="PANTHER" id="PTHR45527">
    <property type="entry name" value="NONRIBOSOMAL PEPTIDE SYNTHETASE"/>
    <property type="match status" value="1"/>
</dbReference>
<dbReference type="InterPro" id="IPR001242">
    <property type="entry name" value="Condensation_dom"/>
</dbReference>
<dbReference type="NCBIfam" id="TIGR01733">
    <property type="entry name" value="AA-adenyl-dom"/>
    <property type="match status" value="2"/>
</dbReference>
<dbReference type="EMBL" id="BIFQ01000001">
    <property type="protein sequence ID" value="GCE07387.1"/>
    <property type="molecule type" value="Genomic_DNA"/>
</dbReference>
<comment type="cofactor">
    <cofactor evidence="1">
        <name>pantetheine 4'-phosphate</name>
        <dbReference type="ChEBI" id="CHEBI:47942"/>
    </cofactor>
</comment>
<dbReference type="SUPFAM" id="SSF47336">
    <property type="entry name" value="ACP-like"/>
    <property type="match status" value="2"/>
</dbReference>
<dbReference type="InterPro" id="IPR045851">
    <property type="entry name" value="AMP-bd_C_sf"/>
</dbReference>
<dbReference type="PROSITE" id="PS00455">
    <property type="entry name" value="AMP_BINDING"/>
    <property type="match status" value="2"/>
</dbReference>
<dbReference type="CDD" id="cd12117">
    <property type="entry name" value="A_NRPS_Srf_like"/>
    <property type="match status" value="1"/>
</dbReference>
<dbReference type="FunFam" id="2.30.38.10:FF:000001">
    <property type="entry name" value="Non-ribosomal peptide synthetase PvdI"/>
    <property type="match status" value="2"/>
</dbReference>
<dbReference type="Pfam" id="PF13193">
    <property type="entry name" value="AMP-binding_C"/>
    <property type="match status" value="2"/>
</dbReference>
<feature type="domain" description="Carrier" evidence="4">
    <location>
        <begin position="1611"/>
        <end position="1686"/>
    </location>
</feature>
<dbReference type="FunFam" id="3.40.50.12780:FF:000012">
    <property type="entry name" value="Non-ribosomal peptide synthetase"/>
    <property type="match status" value="2"/>
</dbReference>
<evidence type="ECO:0000256" key="3">
    <source>
        <dbReference type="ARBA" id="ARBA00022553"/>
    </source>
</evidence>
<dbReference type="Pfam" id="PF00550">
    <property type="entry name" value="PP-binding"/>
    <property type="match status" value="2"/>
</dbReference>
<dbReference type="InterPro" id="IPR000873">
    <property type="entry name" value="AMP-dep_synth/lig_dom"/>
</dbReference>
<dbReference type="SUPFAM" id="SSF52777">
    <property type="entry name" value="CoA-dependent acyltransferases"/>
    <property type="match status" value="2"/>
</dbReference>
<evidence type="ECO:0000256" key="2">
    <source>
        <dbReference type="ARBA" id="ARBA00022450"/>
    </source>
</evidence>
<feature type="domain" description="Carrier" evidence="4">
    <location>
        <begin position="547"/>
        <end position="622"/>
    </location>
</feature>
<dbReference type="Pfam" id="PF00668">
    <property type="entry name" value="Condensation"/>
    <property type="match status" value="1"/>
</dbReference>
<dbReference type="GO" id="GO:0031177">
    <property type="term" value="F:phosphopantetheine binding"/>
    <property type="evidence" value="ECO:0007669"/>
    <property type="project" value="InterPro"/>
</dbReference>
<dbReference type="PROSITE" id="PS00012">
    <property type="entry name" value="PHOSPHOPANTETHEINE"/>
    <property type="match status" value="2"/>
</dbReference>
<dbReference type="GO" id="GO:0047527">
    <property type="term" value="F:2,3-dihydroxybenzoate-serine ligase activity"/>
    <property type="evidence" value="ECO:0007669"/>
    <property type="project" value="TreeGrafter"/>
</dbReference>
<dbReference type="CDD" id="cd05930">
    <property type="entry name" value="A_NRPS"/>
    <property type="match status" value="1"/>
</dbReference>
<dbReference type="Gene3D" id="2.30.38.10">
    <property type="entry name" value="Luciferase, Domain 3"/>
    <property type="match status" value="2"/>
</dbReference>
<gene>
    <name evidence="5" type="ORF">KDAU_47160</name>
</gene>
<dbReference type="Proteomes" id="UP000287224">
    <property type="component" value="Unassembled WGS sequence"/>
</dbReference>
<dbReference type="GO" id="GO:0009366">
    <property type="term" value="C:enterobactin synthetase complex"/>
    <property type="evidence" value="ECO:0007669"/>
    <property type="project" value="TreeGrafter"/>
</dbReference>
<accession>A0A401ZKJ1</accession>
<dbReference type="GO" id="GO:0008610">
    <property type="term" value="P:lipid biosynthetic process"/>
    <property type="evidence" value="ECO:0007669"/>
    <property type="project" value="UniProtKB-ARBA"/>
</dbReference>
<dbReference type="PANTHER" id="PTHR45527:SF1">
    <property type="entry name" value="FATTY ACID SYNTHASE"/>
    <property type="match status" value="1"/>
</dbReference>
<dbReference type="InterPro" id="IPR006162">
    <property type="entry name" value="Ppantetheine_attach_site"/>
</dbReference>
<dbReference type="SMART" id="SM00823">
    <property type="entry name" value="PKS_PP"/>
    <property type="match status" value="2"/>
</dbReference>
<keyword evidence="3" id="KW-0597">Phosphoprotein</keyword>
<dbReference type="InterPro" id="IPR023213">
    <property type="entry name" value="CAT-like_dom_sf"/>
</dbReference>
<dbReference type="PROSITE" id="PS50075">
    <property type="entry name" value="CARRIER"/>
    <property type="match status" value="2"/>
</dbReference>
<dbReference type="GO" id="GO:0043041">
    <property type="term" value="P:amino acid activation for nonribosomal peptide biosynthetic process"/>
    <property type="evidence" value="ECO:0007669"/>
    <property type="project" value="TreeGrafter"/>
</dbReference>
<dbReference type="SUPFAM" id="SSF56801">
    <property type="entry name" value="Acetyl-CoA synthetase-like"/>
    <property type="match status" value="2"/>
</dbReference>
<dbReference type="Pfam" id="PF00501">
    <property type="entry name" value="AMP-binding"/>
    <property type="match status" value="2"/>
</dbReference>
<dbReference type="Gene3D" id="3.40.50.980">
    <property type="match status" value="4"/>
</dbReference>
<dbReference type="Gene3D" id="1.10.1200.10">
    <property type="entry name" value="ACP-like"/>
    <property type="match status" value="2"/>
</dbReference>
<dbReference type="FunFam" id="3.30.559.10:FF:000012">
    <property type="entry name" value="Non-ribosomal peptide synthetase"/>
    <property type="match status" value="1"/>
</dbReference>
<dbReference type="InterPro" id="IPR036736">
    <property type="entry name" value="ACP-like_sf"/>
</dbReference>
<dbReference type="InterPro" id="IPR010071">
    <property type="entry name" value="AA_adenyl_dom"/>
</dbReference>